<keyword evidence="1" id="KW-0472">Membrane</keyword>
<comment type="caution">
    <text evidence="2">The sequence shown here is derived from an EMBL/GenBank/DDBJ whole genome shotgun (WGS) entry which is preliminary data.</text>
</comment>
<sequence>MKPTLHRVLETGPLISRLIAAIGGGYAVAALASVAVLALPVSRPQAVIAGMLMSFALYAAAVVWVFAVRSARRAWLGLLLVALPLLLLAQQVWQGGHS</sequence>
<dbReference type="RefSeq" id="WP_273952534.1">
    <property type="nucleotide sequence ID" value="NZ_JAQSIP010000007.1"/>
</dbReference>
<keyword evidence="1" id="KW-0812">Transmembrane</keyword>
<feature type="transmembrane region" description="Helical" evidence="1">
    <location>
        <begin position="74"/>
        <end position="93"/>
    </location>
</feature>
<reference evidence="2 3" key="1">
    <citation type="submission" date="2023-02" db="EMBL/GenBank/DDBJ databases">
        <title>Bacterial whole genomic sequence of Curvibacter sp. HBC61.</title>
        <authorList>
            <person name="Le V."/>
            <person name="Ko S.-R."/>
            <person name="Ahn C.-Y."/>
            <person name="Oh H.-M."/>
        </authorList>
    </citation>
    <scope>NUCLEOTIDE SEQUENCE [LARGE SCALE GENOMIC DNA]</scope>
    <source>
        <strain evidence="2 3">HBC61</strain>
    </source>
</reference>
<dbReference type="Pfam" id="PF12365">
    <property type="entry name" value="DUF3649"/>
    <property type="match status" value="1"/>
</dbReference>
<evidence type="ECO:0000256" key="1">
    <source>
        <dbReference type="SAM" id="Phobius"/>
    </source>
</evidence>
<proteinExistence type="predicted"/>
<dbReference type="Proteomes" id="UP001528673">
    <property type="component" value="Unassembled WGS sequence"/>
</dbReference>
<keyword evidence="3" id="KW-1185">Reference proteome</keyword>
<name>A0ABT5N2L0_9BURK</name>
<protein>
    <submittedName>
        <fullName evidence="2">DUF3649 domain-containing protein</fullName>
    </submittedName>
</protein>
<dbReference type="EMBL" id="JAQSIP010000007">
    <property type="protein sequence ID" value="MDD0839906.1"/>
    <property type="molecule type" value="Genomic_DNA"/>
</dbReference>
<organism evidence="2 3">
    <name type="scientific">Curvibacter cyanobacteriorum</name>
    <dbReference type="NCBI Taxonomy" id="3026422"/>
    <lineage>
        <taxon>Bacteria</taxon>
        <taxon>Pseudomonadati</taxon>
        <taxon>Pseudomonadota</taxon>
        <taxon>Betaproteobacteria</taxon>
        <taxon>Burkholderiales</taxon>
        <taxon>Comamonadaceae</taxon>
        <taxon>Curvibacter</taxon>
    </lineage>
</organism>
<keyword evidence="1" id="KW-1133">Transmembrane helix</keyword>
<evidence type="ECO:0000313" key="3">
    <source>
        <dbReference type="Proteomes" id="UP001528673"/>
    </source>
</evidence>
<feature type="transmembrane region" description="Helical" evidence="1">
    <location>
        <begin position="47"/>
        <end position="67"/>
    </location>
</feature>
<feature type="transmembrane region" description="Helical" evidence="1">
    <location>
        <begin position="20"/>
        <end position="41"/>
    </location>
</feature>
<gene>
    <name evidence="2" type="ORF">PSQ40_15080</name>
</gene>
<evidence type="ECO:0000313" key="2">
    <source>
        <dbReference type="EMBL" id="MDD0839906.1"/>
    </source>
</evidence>
<dbReference type="InterPro" id="IPR022109">
    <property type="entry name" value="DUF3649"/>
</dbReference>
<accession>A0ABT5N2L0</accession>